<gene>
    <name evidence="3" type="ORF">VSS37_19220</name>
</gene>
<proteinExistence type="predicted"/>
<dbReference type="Proteomes" id="UP001308005">
    <property type="component" value="Unassembled WGS sequence"/>
</dbReference>
<evidence type="ECO:0000256" key="2">
    <source>
        <dbReference type="SAM" id="SignalP"/>
    </source>
</evidence>
<dbReference type="EMBL" id="JAYMYJ010000150">
    <property type="protein sequence ID" value="MEB4593120.1"/>
    <property type="molecule type" value="Genomic_DNA"/>
</dbReference>
<organism evidence="3 4">
    <name type="scientific">Candidatus Thiothrix phosphatis</name>
    <dbReference type="NCBI Taxonomy" id="3112415"/>
    <lineage>
        <taxon>Bacteria</taxon>
        <taxon>Pseudomonadati</taxon>
        <taxon>Pseudomonadota</taxon>
        <taxon>Gammaproteobacteria</taxon>
        <taxon>Thiotrichales</taxon>
        <taxon>Thiotrichaceae</taxon>
        <taxon>Thiothrix</taxon>
    </lineage>
</organism>
<comment type="caution">
    <text evidence="3">The sequence shown here is derived from an EMBL/GenBank/DDBJ whole genome shotgun (WGS) entry which is preliminary data.</text>
</comment>
<feature type="chain" id="PRO_5046394137" description="Porin" evidence="2">
    <location>
        <begin position="23"/>
        <end position="72"/>
    </location>
</feature>
<feature type="non-terminal residue" evidence="3">
    <location>
        <position position="72"/>
    </location>
</feature>
<reference evidence="4" key="1">
    <citation type="submission" date="2023-07" db="EMBL/GenBank/DDBJ databases">
        <title>The carbon used by Thiothrix.</title>
        <authorList>
            <person name="Chen L."/>
        </authorList>
    </citation>
    <scope>NUCLEOTIDE SEQUENCE [LARGE SCALE GENOMIC DNA]</scope>
</reference>
<evidence type="ECO:0000313" key="3">
    <source>
        <dbReference type="EMBL" id="MEB4593120.1"/>
    </source>
</evidence>
<evidence type="ECO:0008006" key="5">
    <source>
        <dbReference type="Google" id="ProtNLM"/>
    </source>
</evidence>
<keyword evidence="4" id="KW-1185">Reference proteome</keyword>
<sequence>MKTSMRIGSAIALALLGNAAAAAEAVTGENEQVPVTVYGKLNLQYEVRKAPLDDGSKYPPAKPGALEYVSRS</sequence>
<protein>
    <recommendedName>
        <fullName evidence="5">Porin</fullName>
    </recommendedName>
</protein>
<keyword evidence="2" id="KW-0732">Signal</keyword>
<accession>A0ABU6D285</accession>
<evidence type="ECO:0000256" key="1">
    <source>
        <dbReference type="SAM" id="MobiDB-lite"/>
    </source>
</evidence>
<name>A0ABU6D285_9GAMM</name>
<evidence type="ECO:0000313" key="4">
    <source>
        <dbReference type="Proteomes" id="UP001308005"/>
    </source>
</evidence>
<feature type="region of interest" description="Disordered" evidence="1">
    <location>
        <begin position="52"/>
        <end position="72"/>
    </location>
</feature>
<reference evidence="3 4" key="2">
    <citation type="submission" date="2024-01" db="EMBL/GenBank/DDBJ databases">
        <authorList>
            <person name="Xie X."/>
        </authorList>
    </citation>
    <scope>NUCLEOTIDE SEQUENCE [LARGE SCALE GENOMIC DNA]</scope>
    <source>
        <strain evidence="3">SCUT-1</strain>
    </source>
</reference>
<dbReference type="RefSeq" id="WP_324697829.1">
    <property type="nucleotide sequence ID" value="NZ_JAYMYJ010000150.1"/>
</dbReference>
<feature type="signal peptide" evidence="2">
    <location>
        <begin position="1"/>
        <end position="22"/>
    </location>
</feature>